<dbReference type="PANTHER" id="PTHR31814">
    <property type="match status" value="1"/>
</dbReference>
<dbReference type="PANTHER" id="PTHR31814:SF2">
    <property type="entry name" value="PHOSPHOMEVALONATE KINASE"/>
    <property type="match status" value="1"/>
</dbReference>
<dbReference type="GO" id="GO:0005524">
    <property type="term" value="F:ATP binding"/>
    <property type="evidence" value="ECO:0007669"/>
    <property type="project" value="UniProtKB-KW"/>
</dbReference>
<keyword evidence="4" id="KW-0547">Nucleotide-binding</keyword>
<comment type="caution">
    <text evidence="9">The sequence shown here is derived from an EMBL/GenBank/DDBJ whole genome shotgun (WGS) entry which is preliminary data.</text>
</comment>
<dbReference type="InterPro" id="IPR036554">
    <property type="entry name" value="GHMP_kinase_C_sf"/>
</dbReference>
<reference evidence="9 10" key="1">
    <citation type="submission" date="2018-11" db="EMBL/GenBank/DDBJ databases">
        <title>Complete genome sequencing of the Actinobacteria Serinibacter sp. K3-2.</title>
        <authorList>
            <person name="Rakitin A.L."/>
            <person name="Beletsky A.V."/>
            <person name="Mardanov A.V."/>
            <person name="Ravin N.V."/>
            <person name="Gromova A.S."/>
            <person name="Filippova S.N."/>
            <person name="Gal'Chenko V.F."/>
        </authorList>
    </citation>
    <scope>NUCLEOTIDE SEQUENCE [LARGE SCALE GENOMIC DNA]</scope>
    <source>
        <strain evidence="9 10">K3-2</strain>
    </source>
</reference>
<dbReference type="SUPFAM" id="SSF54211">
    <property type="entry name" value="Ribosomal protein S5 domain 2-like"/>
    <property type="match status" value="1"/>
</dbReference>
<protein>
    <recommendedName>
        <fullName evidence="2">phosphomevalonate kinase</fullName>
        <ecNumber evidence="2">2.7.4.2</ecNumber>
    </recommendedName>
</protein>
<keyword evidence="10" id="KW-1185">Reference proteome</keyword>
<evidence type="ECO:0000313" key="9">
    <source>
        <dbReference type="EMBL" id="TGO05617.1"/>
    </source>
</evidence>
<dbReference type="OrthoDB" id="1522677at2"/>
<organism evidence="9 10">
    <name type="scientific">Serinibacter arcticus</name>
    <dbReference type="NCBI Taxonomy" id="1655435"/>
    <lineage>
        <taxon>Bacteria</taxon>
        <taxon>Bacillati</taxon>
        <taxon>Actinomycetota</taxon>
        <taxon>Actinomycetes</taxon>
        <taxon>Micrococcales</taxon>
        <taxon>Beutenbergiaceae</taxon>
        <taxon>Serinibacter</taxon>
    </lineage>
</organism>
<comment type="pathway">
    <text evidence="1">Isoprenoid biosynthesis; isopentenyl diphosphate biosynthesis via mevalonate pathway; isopentenyl diphosphate from (R)-mevalonate: step 2/3.</text>
</comment>
<dbReference type="AlphaFoldDB" id="A0A4Z1E7F1"/>
<feature type="domain" description="GHMP kinase C-terminal" evidence="8">
    <location>
        <begin position="269"/>
        <end position="351"/>
    </location>
</feature>
<dbReference type="InterPro" id="IPR020568">
    <property type="entry name" value="Ribosomal_Su5_D2-typ_SF"/>
</dbReference>
<dbReference type="InterPro" id="IPR013750">
    <property type="entry name" value="GHMP_kinase_C_dom"/>
</dbReference>
<gene>
    <name evidence="9" type="ORF">SERN_1621</name>
</gene>
<dbReference type="InterPro" id="IPR014721">
    <property type="entry name" value="Ribsml_uS5_D2-typ_fold_subgr"/>
</dbReference>
<dbReference type="InterPro" id="IPR035102">
    <property type="entry name" value="Phosphomevalonate_kinase"/>
</dbReference>
<dbReference type="Proteomes" id="UP000297318">
    <property type="component" value="Unassembled WGS sequence"/>
</dbReference>
<evidence type="ECO:0000256" key="2">
    <source>
        <dbReference type="ARBA" id="ARBA00012958"/>
    </source>
</evidence>
<evidence type="ECO:0000256" key="1">
    <source>
        <dbReference type="ARBA" id="ARBA00005017"/>
    </source>
</evidence>
<evidence type="ECO:0000256" key="4">
    <source>
        <dbReference type="ARBA" id="ARBA00022741"/>
    </source>
</evidence>
<dbReference type="EC" id="2.7.4.2" evidence="2"/>
<dbReference type="NCBIfam" id="TIGR01220">
    <property type="entry name" value="Pmev_kin_Gr_pos"/>
    <property type="match status" value="1"/>
</dbReference>
<evidence type="ECO:0000259" key="8">
    <source>
        <dbReference type="Pfam" id="PF08544"/>
    </source>
</evidence>
<dbReference type="GO" id="GO:0004631">
    <property type="term" value="F:phosphomevalonate kinase activity"/>
    <property type="evidence" value="ECO:0007669"/>
    <property type="project" value="UniProtKB-EC"/>
</dbReference>
<evidence type="ECO:0000256" key="3">
    <source>
        <dbReference type="ARBA" id="ARBA00022679"/>
    </source>
</evidence>
<dbReference type="Gene3D" id="3.30.230.10">
    <property type="match status" value="1"/>
</dbReference>
<evidence type="ECO:0000256" key="5">
    <source>
        <dbReference type="ARBA" id="ARBA00022777"/>
    </source>
</evidence>
<accession>A0A4Z1E7F1</accession>
<dbReference type="GO" id="GO:0019287">
    <property type="term" value="P:isopentenyl diphosphate biosynthetic process, mevalonate pathway"/>
    <property type="evidence" value="ECO:0007669"/>
    <property type="project" value="UniProtKB-UniPathway"/>
</dbReference>
<proteinExistence type="predicted"/>
<name>A0A4Z1E7F1_9MICO</name>
<evidence type="ECO:0000259" key="7">
    <source>
        <dbReference type="Pfam" id="PF00288"/>
    </source>
</evidence>
<dbReference type="EMBL" id="RHPJ01000002">
    <property type="protein sequence ID" value="TGO05617.1"/>
    <property type="molecule type" value="Genomic_DNA"/>
</dbReference>
<dbReference type="InterPro" id="IPR005917">
    <property type="entry name" value="Pmev_kinase_bact"/>
</dbReference>
<evidence type="ECO:0000256" key="6">
    <source>
        <dbReference type="ARBA" id="ARBA00022840"/>
    </source>
</evidence>
<dbReference type="Gene3D" id="3.30.70.890">
    <property type="entry name" value="GHMP kinase, C-terminal domain"/>
    <property type="match status" value="1"/>
</dbReference>
<feature type="domain" description="GHMP kinase N-terminal" evidence="7">
    <location>
        <begin position="102"/>
        <end position="167"/>
    </location>
</feature>
<dbReference type="InterPro" id="IPR006204">
    <property type="entry name" value="GHMP_kinase_N_dom"/>
</dbReference>
<dbReference type="Pfam" id="PF00288">
    <property type="entry name" value="GHMP_kinases_N"/>
    <property type="match status" value="1"/>
</dbReference>
<keyword evidence="6" id="KW-0067">ATP-binding</keyword>
<keyword evidence="3" id="KW-0808">Transferase</keyword>
<sequence length="378" mass="38790">MSVPHEIEQGPAAGEQLAHAPGKLFVAGEYGIVEPGQDAVLVAVDRRLTFTARPAPQPQELPGRGWAYVAAARDVMDDLARAHERPRPPFRVRTLSDLEDADVDGSGPRKYGLGSSAAVTAAAVVALDAWHGLGLTREELLRAALVATLRVNPRASGADVATCLVGGWTAYSSPDRAWVREQVAGGDGGDAADRAIPDRVGPDRVAALVAAPWPGLRARALPTPSFEVAVGWSGRPASTVSLVAAVRANGRLPAWFVTASTRSAGDLATAVERDDHAAASDAVRATRANLLALSDAVGVPIETPVLTALVEAADDLGLAAKSSGAGGGDCGVALVRTPEERAALDRAWRGAGVTPLDVGLAAGTTLAAHDAARAGDNR</sequence>
<dbReference type="PRINTS" id="PR00959">
    <property type="entry name" value="MEVGALKINASE"/>
</dbReference>
<keyword evidence="5 9" id="KW-0418">Kinase</keyword>
<dbReference type="UniPathway" id="UPA00057">
    <property type="reaction ID" value="UER00099"/>
</dbReference>
<dbReference type="SUPFAM" id="SSF55060">
    <property type="entry name" value="GHMP Kinase, C-terminal domain"/>
    <property type="match status" value="1"/>
</dbReference>
<dbReference type="Pfam" id="PF08544">
    <property type="entry name" value="GHMP_kinases_C"/>
    <property type="match status" value="1"/>
</dbReference>
<evidence type="ECO:0000313" key="10">
    <source>
        <dbReference type="Proteomes" id="UP000297318"/>
    </source>
</evidence>
<dbReference type="RefSeq" id="WP_135849591.1">
    <property type="nucleotide sequence ID" value="NZ_RHPJ01000002.1"/>
</dbReference>